<dbReference type="SUPFAM" id="SSF54637">
    <property type="entry name" value="Thioesterase/thiol ester dehydrase-isomerase"/>
    <property type="match status" value="1"/>
</dbReference>
<keyword evidence="4" id="KW-1185">Reference proteome</keyword>
<evidence type="ECO:0000313" key="4">
    <source>
        <dbReference type="Proteomes" id="UP000306575"/>
    </source>
</evidence>
<dbReference type="NCBIfam" id="TIGR00369">
    <property type="entry name" value="unchar_dom_1"/>
    <property type="match status" value="1"/>
</dbReference>
<dbReference type="Proteomes" id="UP000306575">
    <property type="component" value="Unassembled WGS sequence"/>
</dbReference>
<protein>
    <submittedName>
        <fullName evidence="3">PaaI family thioesterase</fullName>
    </submittedName>
</protein>
<dbReference type="InterPro" id="IPR003736">
    <property type="entry name" value="PAAI_dom"/>
</dbReference>
<dbReference type="EMBL" id="SULI01000015">
    <property type="protein sequence ID" value="TKZ19225.1"/>
    <property type="molecule type" value="Genomic_DNA"/>
</dbReference>
<dbReference type="OrthoDB" id="3477511at2"/>
<organism evidence="3 4">
    <name type="scientific">Shimia litoralis</name>
    <dbReference type="NCBI Taxonomy" id="420403"/>
    <lineage>
        <taxon>Bacteria</taxon>
        <taxon>Pseudomonadati</taxon>
        <taxon>Pseudomonadota</taxon>
        <taxon>Alphaproteobacteria</taxon>
        <taxon>Rhodobacterales</taxon>
        <taxon>Roseobacteraceae</taxon>
    </lineage>
</organism>
<feature type="domain" description="Thioesterase" evidence="2">
    <location>
        <begin position="48"/>
        <end position="125"/>
    </location>
</feature>
<sequence length="138" mass="15088">MTQSPLDPSLKETPYALQKHLGFHLTHWDTDFAQLELPIEHYLMNRAGIPHGGIYATLLDTVMGYAGCFTGSSEQKRLALTLSLTTNFLSRPKGKLLIAKGHRTGGGSSTFFAESTILDETGEVIARGSGAFKYRRSA</sequence>
<dbReference type="GO" id="GO:0016289">
    <property type="term" value="F:acyl-CoA hydrolase activity"/>
    <property type="evidence" value="ECO:0007669"/>
    <property type="project" value="UniProtKB-ARBA"/>
</dbReference>
<accession>A0A4U7N0R8</accession>
<gene>
    <name evidence="3" type="ORF">FAP39_12370</name>
</gene>
<dbReference type="CDD" id="cd03443">
    <property type="entry name" value="PaaI_thioesterase"/>
    <property type="match status" value="1"/>
</dbReference>
<keyword evidence="1" id="KW-0378">Hydrolase</keyword>
<dbReference type="InterPro" id="IPR006683">
    <property type="entry name" value="Thioestr_dom"/>
</dbReference>
<reference evidence="3 4" key="1">
    <citation type="submission" date="2019-04" db="EMBL/GenBank/DDBJ databases">
        <title>Genome sequence of Pelagicola litoralis CL-ES2.</title>
        <authorList>
            <person name="Cao J."/>
        </authorList>
    </citation>
    <scope>NUCLEOTIDE SEQUENCE [LARGE SCALE GENOMIC DNA]</scope>
    <source>
        <strain evidence="3 4">CL-ES2</strain>
    </source>
</reference>
<comment type="caution">
    <text evidence="3">The sequence shown here is derived from an EMBL/GenBank/DDBJ whole genome shotgun (WGS) entry which is preliminary data.</text>
</comment>
<proteinExistence type="predicted"/>
<dbReference type="Gene3D" id="3.10.129.10">
    <property type="entry name" value="Hotdog Thioesterase"/>
    <property type="match status" value="1"/>
</dbReference>
<dbReference type="AlphaFoldDB" id="A0A4U7N0R8"/>
<dbReference type="Pfam" id="PF03061">
    <property type="entry name" value="4HBT"/>
    <property type="match status" value="1"/>
</dbReference>
<evidence type="ECO:0000256" key="1">
    <source>
        <dbReference type="ARBA" id="ARBA00022801"/>
    </source>
</evidence>
<evidence type="ECO:0000313" key="3">
    <source>
        <dbReference type="EMBL" id="TKZ19225.1"/>
    </source>
</evidence>
<dbReference type="RefSeq" id="WP_138016713.1">
    <property type="nucleotide sequence ID" value="NZ_SULI01000015.1"/>
</dbReference>
<dbReference type="InterPro" id="IPR029069">
    <property type="entry name" value="HotDog_dom_sf"/>
</dbReference>
<name>A0A4U7N0R8_9RHOB</name>
<evidence type="ECO:0000259" key="2">
    <source>
        <dbReference type="Pfam" id="PF03061"/>
    </source>
</evidence>